<protein>
    <submittedName>
        <fullName evidence="3">Uncharacterized protein</fullName>
    </submittedName>
</protein>
<dbReference type="RefSeq" id="XP_022484299.1">
    <property type="nucleotide sequence ID" value="XM_022635761.1"/>
</dbReference>
<evidence type="ECO:0000256" key="2">
    <source>
        <dbReference type="SAM" id="MobiDB-lite"/>
    </source>
</evidence>
<proteinExistence type="predicted"/>
<reference evidence="3 4" key="1">
    <citation type="journal article" date="2016" name="Sci. Rep.">
        <title>Penicillium arizonense, a new, genome sequenced fungal species, reveals a high chemical diversity in secreted metabolites.</title>
        <authorList>
            <person name="Grijseels S."/>
            <person name="Nielsen J.C."/>
            <person name="Randelovic M."/>
            <person name="Nielsen J."/>
            <person name="Nielsen K.F."/>
            <person name="Workman M."/>
            <person name="Frisvad J.C."/>
        </authorList>
    </citation>
    <scope>NUCLEOTIDE SEQUENCE [LARGE SCALE GENOMIC DNA]</scope>
    <source>
        <strain evidence="3 4">CBS 141311</strain>
    </source>
</reference>
<feature type="region of interest" description="Disordered" evidence="2">
    <location>
        <begin position="277"/>
        <end position="347"/>
    </location>
</feature>
<organism evidence="3 4">
    <name type="scientific">Penicillium arizonense</name>
    <dbReference type="NCBI Taxonomy" id="1835702"/>
    <lineage>
        <taxon>Eukaryota</taxon>
        <taxon>Fungi</taxon>
        <taxon>Dikarya</taxon>
        <taxon>Ascomycota</taxon>
        <taxon>Pezizomycotina</taxon>
        <taxon>Eurotiomycetes</taxon>
        <taxon>Eurotiomycetidae</taxon>
        <taxon>Eurotiales</taxon>
        <taxon>Aspergillaceae</taxon>
        <taxon>Penicillium</taxon>
    </lineage>
</organism>
<dbReference type="AlphaFoldDB" id="A0A1F5L6J8"/>
<feature type="coiled-coil region" evidence="1">
    <location>
        <begin position="180"/>
        <end position="212"/>
    </location>
</feature>
<dbReference type="GeneID" id="34580495"/>
<keyword evidence="1" id="KW-0175">Coiled coil</keyword>
<name>A0A1F5L6J8_PENAI</name>
<comment type="caution">
    <text evidence="3">The sequence shown here is derived from an EMBL/GenBank/DDBJ whole genome shotgun (WGS) entry which is preliminary data.</text>
</comment>
<dbReference type="OrthoDB" id="10507419at2759"/>
<evidence type="ECO:0000313" key="4">
    <source>
        <dbReference type="Proteomes" id="UP000177622"/>
    </source>
</evidence>
<dbReference type="EMBL" id="LXJU01000025">
    <property type="protein sequence ID" value="OGE48845.1"/>
    <property type="molecule type" value="Genomic_DNA"/>
</dbReference>
<dbReference type="Proteomes" id="UP000177622">
    <property type="component" value="Unassembled WGS sequence"/>
</dbReference>
<evidence type="ECO:0000256" key="1">
    <source>
        <dbReference type="SAM" id="Coils"/>
    </source>
</evidence>
<feature type="compositionally biased region" description="Polar residues" evidence="2">
    <location>
        <begin position="302"/>
        <end position="313"/>
    </location>
</feature>
<sequence>MKARIPKIHARWEHMDNAGISKRRRRRPAKGALSPDNKLALVDAAWGARCSAIQEKGKKCLELVTQRVECLEAYNKCLHKGNTTLKGEVAENVSLRWYQEGQLQKALATNRENSRTIQGLISSARQQNMVLTNHIGGLEGIREMEATAATHTHHSELESTRLTLERARESALAGQSYEYEERQREIIRQHEAEKLNAKAQMAEVTRQQAAQNLDSQDKMEAMTRQHTAQKLDIHARMEELTEQAASNKSLLERTEARLAESLAENVALTKRLDRAENLQGTTRSARGGITKSKPKHAKLRDGTNNPQQSQRSTEAAEKLRKGRNMVQRLRALRRSSEDHVSKPDEDELANICKGLTL</sequence>
<gene>
    <name evidence="3" type="ORF">PENARI_c025G00752</name>
</gene>
<accession>A0A1F5L6J8</accession>
<keyword evidence="4" id="KW-1185">Reference proteome</keyword>
<feature type="compositionally biased region" description="Basic and acidic residues" evidence="2">
    <location>
        <begin position="334"/>
        <end position="343"/>
    </location>
</feature>
<evidence type="ECO:0000313" key="3">
    <source>
        <dbReference type="EMBL" id="OGE48845.1"/>
    </source>
</evidence>